<reference evidence="4" key="1">
    <citation type="submission" date="2018-03" db="EMBL/GenBank/DDBJ databases">
        <authorList>
            <person name="Guldener U."/>
        </authorList>
    </citation>
    <scope>NUCLEOTIDE SEQUENCE</scope>
</reference>
<evidence type="ECO:0000259" key="3">
    <source>
        <dbReference type="PROSITE" id="PS51471"/>
    </source>
</evidence>
<accession>A0AAE8MUX8</accession>
<dbReference type="PANTHER" id="PTHR31573">
    <property type="entry name" value="ALPHA-KETOGLUTARATE-DEPENDENT DIOXYGENASE ALKB HOMOLOG 2"/>
    <property type="match status" value="1"/>
</dbReference>
<dbReference type="GO" id="GO:0051747">
    <property type="term" value="F:cytosine C-5 DNA demethylase activity"/>
    <property type="evidence" value="ECO:0007669"/>
    <property type="project" value="TreeGrafter"/>
</dbReference>
<comment type="caution">
    <text evidence="4">The sequence shown here is derived from an EMBL/GenBank/DDBJ whole genome shotgun (WGS) entry which is preliminary data.</text>
</comment>
<dbReference type="Gene3D" id="2.60.120.590">
    <property type="entry name" value="Alpha-ketoglutarate-dependent dioxygenase AlkB-like"/>
    <property type="match status" value="1"/>
</dbReference>
<name>A0AAE8MUX8_9PEZI</name>
<dbReference type="GO" id="GO:0006307">
    <property type="term" value="P:DNA alkylation repair"/>
    <property type="evidence" value="ECO:0007669"/>
    <property type="project" value="TreeGrafter"/>
</dbReference>
<gene>
    <name evidence="4" type="ORF">DNG_03009</name>
</gene>
<dbReference type="EMBL" id="ONZQ02000003">
    <property type="protein sequence ID" value="SPO00159.1"/>
    <property type="molecule type" value="Genomic_DNA"/>
</dbReference>
<sequence length="612" mass="68494">MRQSLNCTLPWHKGYQSGDYTKNKVLLGCLLDGFPEERDLIDTSGVIIMNIGGGRDVVVDGTRANKRERQSDQGRPKMLQSAINAKEMNQYVGIVVGESCTLMPSKVPHAYNALDWYFVTDIWCEKNKNGFKFWKMRLEVTNPANPVWWAPVNAPEPSRPQPGDFVAGSRKCEACEETSKKLFSHAWTCLNYDCPKCFDFDEEVEFGDLRYSEEFLKQRTAYTGKLTSNPDTGVEFPPSIAPPIPTLGDGDTGTEVHMGQGICCPRCFGCSPRSHWAGWFCETPGCGFKLECSMRSINITDISNDSIWRKARRASKVEQHPAMVGMATNFECGGYAVTVYPLLNLIDNCDTESVVGVLAHLRPSPEVRAAPNGPDDSFRDLHEHAAKDDWKRLPVRLKGKKQQMLTSHFAQNYGAQYKYVVSVGSKSFSDAPDPVLRALLRMRWAGHKVIEHAKMSITQLLAEGKVEVAPSLGFEFVEFNELLGLGYFEGNKINWHDDGEDTLGPTVATVSLGSPSTLSFRPKIKAKGRTKRSNGSVLDMQLLHGDIVVMHGTEIHRCYEHRVIPHGNRRFALTSRHIDLSKLDTDEERELSKELGTLPERANDPDFQPVDT</sequence>
<protein>
    <recommendedName>
        <fullName evidence="3">Fe2OG dioxygenase domain-containing protein</fullName>
    </recommendedName>
</protein>
<proteinExistence type="predicted"/>
<keyword evidence="5" id="KW-1185">Reference proteome</keyword>
<dbReference type="PROSITE" id="PS51471">
    <property type="entry name" value="FE2OG_OXY"/>
    <property type="match status" value="1"/>
</dbReference>
<dbReference type="InterPro" id="IPR005123">
    <property type="entry name" value="Oxoglu/Fe-dep_dioxygenase_dom"/>
</dbReference>
<feature type="binding site" evidence="1">
    <location>
        <position position="496"/>
    </location>
    <ligand>
        <name>2-oxoglutarate</name>
        <dbReference type="ChEBI" id="CHEBI:16810"/>
    </ligand>
</feature>
<feature type="binding site" evidence="1">
    <location>
        <position position="487"/>
    </location>
    <ligand>
        <name>2-oxoglutarate</name>
        <dbReference type="ChEBI" id="CHEBI:16810"/>
    </ligand>
</feature>
<dbReference type="AlphaFoldDB" id="A0AAE8MUX8"/>
<dbReference type="InterPro" id="IPR027450">
    <property type="entry name" value="AlkB-like"/>
</dbReference>
<dbReference type="SUPFAM" id="SSF51197">
    <property type="entry name" value="Clavaminate synthase-like"/>
    <property type="match status" value="1"/>
</dbReference>
<evidence type="ECO:0000256" key="2">
    <source>
        <dbReference type="SAM" id="MobiDB-lite"/>
    </source>
</evidence>
<dbReference type="Pfam" id="PF13532">
    <property type="entry name" value="2OG-FeII_Oxy_2"/>
    <property type="match status" value="1"/>
</dbReference>
<dbReference type="PANTHER" id="PTHR31573:SF4">
    <property type="entry name" value="FE2OG DIOXYGENASE DOMAIN-CONTAINING PROTEIN"/>
    <property type="match status" value="1"/>
</dbReference>
<evidence type="ECO:0000313" key="5">
    <source>
        <dbReference type="Proteomes" id="UP001187682"/>
    </source>
</evidence>
<dbReference type="InterPro" id="IPR037151">
    <property type="entry name" value="AlkB-like_sf"/>
</dbReference>
<dbReference type="GO" id="GO:0035516">
    <property type="term" value="F:broad specificity oxidative DNA demethylase activity"/>
    <property type="evidence" value="ECO:0007669"/>
    <property type="project" value="TreeGrafter"/>
</dbReference>
<feature type="region of interest" description="Disordered" evidence="2">
    <location>
        <begin position="585"/>
        <end position="612"/>
    </location>
</feature>
<dbReference type="Proteomes" id="UP001187682">
    <property type="component" value="Unassembled WGS sequence"/>
</dbReference>
<evidence type="ECO:0000313" key="4">
    <source>
        <dbReference type="EMBL" id="SPO00159.1"/>
    </source>
</evidence>
<dbReference type="InterPro" id="IPR032852">
    <property type="entry name" value="ALKBH2"/>
</dbReference>
<organism evidence="4 5">
    <name type="scientific">Cephalotrichum gorgonifer</name>
    <dbReference type="NCBI Taxonomy" id="2041049"/>
    <lineage>
        <taxon>Eukaryota</taxon>
        <taxon>Fungi</taxon>
        <taxon>Dikarya</taxon>
        <taxon>Ascomycota</taxon>
        <taxon>Pezizomycotina</taxon>
        <taxon>Sordariomycetes</taxon>
        <taxon>Hypocreomycetidae</taxon>
        <taxon>Microascales</taxon>
        <taxon>Microascaceae</taxon>
        <taxon>Cephalotrichum</taxon>
    </lineage>
</organism>
<feature type="domain" description="Fe2OG dioxygenase" evidence="3">
    <location>
        <begin position="473"/>
        <end position="579"/>
    </location>
</feature>
<evidence type="ECO:0000256" key="1">
    <source>
        <dbReference type="PIRSR" id="PIRSR632852-1"/>
    </source>
</evidence>
<dbReference type="GO" id="GO:0008198">
    <property type="term" value="F:ferrous iron binding"/>
    <property type="evidence" value="ECO:0007669"/>
    <property type="project" value="TreeGrafter"/>
</dbReference>